<comment type="caution">
    <text evidence="5">The sequence shown here is derived from an EMBL/GenBank/DDBJ whole genome shotgun (WGS) entry which is preliminary data.</text>
</comment>
<proteinExistence type="predicted"/>
<protein>
    <recommendedName>
        <fullName evidence="4">Glycoside hydrolase family 19 catalytic domain-containing protein</fullName>
    </recommendedName>
</protein>
<dbReference type="GO" id="GO:0016998">
    <property type="term" value="P:cell wall macromolecule catabolic process"/>
    <property type="evidence" value="ECO:0007669"/>
    <property type="project" value="InterPro"/>
</dbReference>
<dbReference type="Gene3D" id="3.30.20.10">
    <property type="entry name" value="Endochitinase, domain 2"/>
    <property type="match status" value="1"/>
</dbReference>
<keyword evidence="2" id="KW-1015">Disulfide bond</keyword>
<feature type="compositionally biased region" description="Low complexity" evidence="3">
    <location>
        <begin position="331"/>
        <end position="356"/>
    </location>
</feature>
<feature type="non-terminal residue" evidence="5">
    <location>
        <position position="567"/>
    </location>
</feature>
<dbReference type="OrthoDB" id="72330at2759"/>
<dbReference type="InterPro" id="IPR023346">
    <property type="entry name" value="Lysozyme-like_dom_sf"/>
</dbReference>
<evidence type="ECO:0000256" key="2">
    <source>
        <dbReference type="ARBA" id="ARBA00023157"/>
    </source>
</evidence>
<organism evidence="5">
    <name type="scientific">Aphanomyces stellatus</name>
    <dbReference type="NCBI Taxonomy" id="120398"/>
    <lineage>
        <taxon>Eukaryota</taxon>
        <taxon>Sar</taxon>
        <taxon>Stramenopiles</taxon>
        <taxon>Oomycota</taxon>
        <taxon>Saprolegniomycetes</taxon>
        <taxon>Saprolegniales</taxon>
        <taxon>Verrucalvaceae</taxon>
        <taxon>Aphanomyces</taxon>
    </lineage>
</organism>
<evidence type="ECO:0000259" key="4">
    <source>
        <dbReference type="Pfam" id="PF00182"/>
    </source>
</evidence>
<dbReference type="PRINTS" id="PR01217">
    <property type="entry name" value="PRICHEXTENSN"/>
</dbReference>
<feature type="compositionally biased region" description="Low complexity" evidence="3">
    <location>
        <begin position="364"/>
        <end position="373"/>
    </location>
</feature>
<dbReference type="Gene3D" id="1.10.530.10">
    <property type="match status" value="1"/>
</dbReference>
<evidence type="ECO:0000313" key="5">
    <source>
        <dbReference type="EMBL" id="KAF0708654.1"/>
    </source>
</evidence>
<dbReference type="SUPFAM" id="SSF53955">
    <property type="entry name" value="Lysozyme-like"/>
    <property type="match status" value="1"/>
</dbReference>
<evidence type="ECO:0000256" key="3">
    <source>
        <dbReference type="SAM" id="MobiDB-lite"/>
    </source>
</evidence>
<dbReference type="GO" id="GO:0004568">
    <property type="term" value="F:chitinase activity"/>
    <property type="evidence" value="ECO:0007669"/>
    <property type="project" value="InterPro"/>
</dbReference>
<accession>A0A6A4ZM40</accession>
<feature type="region of interest" description="Disordered" evidence="3">
    <location>
        <begin position="331"/>
        <end position="373"/>
    </location>
</feature>
<dbReference type="AlphaFoldDB" id="A0A6A4ZM40"/>
<evidence type="ECO:0000256" key="1">
    <source>
        <dbReference type="ARBA" id="ARBA00022821"/>
    </source>
</evidence>
<dbReference type="InterPro" id="IPR000726">
    <property type="entry name" value="Glyco_hydro_19_cat"/>
</dbReference>
<dbReference type="GO" id="GO:0006952">
    <property type="term" value="P:defense response"/>
    <property type="evidence" value="ECO:0007669"/>
    <property type="project" value="UniProtKB-KW"/>
</dbReference>
<keyword evidence="1" id="KW-0611">Plant defense</keyword>
<feature type="domain" description="Glycoside hydrolase family 19 catalytic" evidence="4">
    <location>
        <begin position="400"/>
        <end position="560"/>
    </location>
</feature>
<dbReference type="GO" id="GO:0006032">
    <property type="term" value="P:chitin catabolic process"/>
    <property type="evidence" value="ECO:0007669"/>
    <property type="project" value="InterPro"/>
</dbReference>
<dbReference type="Pfam" id="PF00182">
    <property type="entry name" value="Glyco_hydro_19"/>
    <property type="match status" value="1"/>
</dbReference>
<feature type="non-terminal residue" evidence="5">
    <location>
        <position position="1"/>
    </location>
</feature>
<name>A0A6A4ZM40_9STRA</name>
<dbReference type="PANTHER" id="PTHR22595:SF79">
    <property type="entry name" value="CHITINASE 12"/>
    <property type="match status" value="1"/>
</dbReference>
<dbReference type="PANTHER" id="PTHR22595">
    <property type="entry name" value="CHITINASE-RELATED"/>
    <property type="match status" value="1"/>
</dbReference>
<dbReference type="FunFam" id="3.30.20.10:FF:000001">
    <property type="entry name" value="Endochitinase (Chitinase)"/>
    <property type="match status" value="1"/>
</dbReference>
<reference evidence="5" key="1">
    <citation type="submission" date="2019-06" db="EMBL/GenBank/DDBJ databases">
        <title>Genomics analysis of Aphanomyces spp. identifies a new class of oomycete effector associated with host adaptation.</title>
        <authorList>
            <person name="Gaulin E."/>
        </authorList>
    </citation>
    <scope>NUCLEOTIDE SEQUENCE</scope>
    <source>
        <strain evidence="5">CBS 578.67</strain>
    </source>
</reference>
<sequence length="567" mass="60140">HKDIPIDYSDNGLNAGGIAQTSGGKHGVCGDAYAGVREHETGGIYGLFPTLGAKAIGACYTPGQTIDITIQVTANHMGHFTFGLCKLNGKHDKETEECFQVLAQPNGQEQWPVPSGNQDFTMKYTLPQGVTCDGDSHCVIRWVYEGGNNPGVGPLGQEWFWNCADVYISNTCGVIPSPSSVPTPSSYAPVPSSSSVSPVPSSAAPVPTSYAPSPSSWTPSPSSAVPVPSSYAPLPSSNTPSPSTDATCGTCNNCHYPGNNACFVGWSEGQCKQNPSYKWCGQPAGANKCGKCNNCYFADADACFVGWSAAQCAQVPQYQWCGDNTVFPTSSPNTPSASPSANPTVAPTSVVPSYTPTSPPSSTPAPSYSPSSVAPAPGKPGLMNILPKALFQQLFPNALPIYQYDHFVAMAAQYPTFANSGNVDEDKREVAAFLGQISLESGDLQYVEEINKATYCQASAEYPCAAGKQYFGRGPIQLSWNFNYGDFGKAAGKDLIANPELVASDPDLVWWSALWFWNTDKWNGNIHKVVGKPGGFAKTTFIINGGLECGVNPPNRESEKVRIASYT</sequence>
<feature type="region of interest" description="Disordered" evidence="3">
    <location>
        <begin position="183"/>
        <end position="219"/>
    </location>
</feature>
<dbReference type="CDD" id="cd00325">
    <property type="entry name" value="chitinase_GH19"/>
    <property type="match status" value="1"/>
</dbReference>
<gene>
    <name evidence="5" type="ORF">As57867_006258</name>
</gene>
<dbReference type="EMBL" id="VJMH01002468">
    <property type="protein sequence ID" value="KAF0708654.1"/>
    <property type="molecule type" value="Genomic_DNA"/>
</dbReference>